<feature type="region of interest" description="Disordered" evidence="5">
    <location>
        <begin position="70"/>
        <end position="126"/>
    </location>
</feature>
<gene>
    <name evidence="7" type="ORF">E7Y31_12415</name>
</gene>
<dbReference type="InterPro" id="IPR017853">
    <property type="entry name" value="GH"/>
</dbReference>
<feature type="region of interest" description="Disordered" evidence="5">
    <location>
        <begin position="1"/>
        <end position="38"/>
    </location>
</feature>
<dbReference type="AlphaFoldDB" id="A0A4S5EPM7"/>
<evidence type="ECO:0000256" key="3">
    <source>
        <dbReference type="ARBA" id="ARBA00022801"/>
    </source>
</evidence>
<dbReference type="GO" id="GO:0004348">
    <property type="term" value="F:glucosylceramidase activity"/>
    <property type="evidence" value="ECO:0007669"/>
    <property type="project" value="InterPro"/>
</dbReference>
<dbReference type="OrthoDB" id="9806701at2"/>
<dbReference type="InterPro" id="IPR001139">
    <property type="entry name" value="Glyco_hydro_30"/>
</dbReference>
<evidence type="ECO:0000256" key="5">
    <source>
        <dbReference type="SAM" id="MobiDB-lite"/>
    </source>
</evidence>
<sequence>MARLARPARPARPARQDQPGPSPDVRRRREPPRPAGRWARDRPVLVGLALLLAAALTVTLVVLRGATGGAPPAAASATGGTPTGVPKGVPTRSPDPGGPSSRPGNGPAPSPRALGTADAGGPAFPAPWPLPAVRGLAGWSTEPDGERLAVLDGSRVVAGGGAGDAGPAGGSRVRLAVDPTARDQRIEGFGAALTETSARLLRGLPADQRSAVLRSLFDPTEGAGLSVVRIPMGASDFAAGQYTYDDLPAGATDPRLATFSVARDDRAVVPVLREILSINSRVRVMASPWSAPAWMKSSGRLGGGSLRPQWYAAWAQYFVRFVRAYAARGITVSAVTVQNEPGHSDPSYPTMTMSAAEQARFITTRLGPAFAAARLTTNIIGYDHNWDTPTVPSELLGDAAAGRYLTGIAWHCYRGDWAAQSQVHARFPAKATWLTECSGGTGRALPRTVSAGWRTSW</sequence>
<proteinExistence type="inferred from homology"/>
<evidence type="ECO:0000256" key="2">
    <source>
        <dbReference type="ARBA" id="ARBA00022729"/>
    </source>
</evidence>
<keyword evidence="3 4" id="KW-0378">Hydrolase</keyword>
<evidence type="ECO:0000313" key="8">
    <source>
        <dbReference type="Proteomes" id="UP000305282"/>
    </source>
</evidence>
<dbReference type="GO" id="GO:0016020">
    <property type="term" value="C:membrane"/>
    <property type="evidence" value="ECO:0007669"/>
    <property type="project" value="GOC"/>
</dbReference>
<dbReference type="PANTHER" id="PTHR11069">
    <property type="entry name" value="GLUCOSYLCERAMIDASE"/>
    <property type="match status" value="1"/>
</dbReference>
<feature type="compositionally biased region" description="Low complexity" evidence="5">
    <location>
        <begin position="1"/>
        <end position="13"/>
    </location>
</feature>
<keyword evidence="8" id="KW-1185">Reference proteome</keyword>
<dbReference type="Proteomes" id="UP000305282">
    <property type="component" value="Unassembled WGS sequence"/>
</dbReference>
<accession>A0A4S5EPM7</accession>
<evidence type="ECO:0000313" key="7">
    <source>
        <dbReference type="EMBL" id="THJ74274.1"/>
    </source>
</evidence>
<dbReference type="GO" id="GO:0006680">
    <property type="term" value="P:glucosylceramide catabolic process"/>
    <property type="evidence" value="ECO:0007669"/>
    <property type="project" value="TreeGrafter"/>
</dbReference>
<comment type="caution">
    <text evidence="7">The sequence shown here is derived from an EMBL/GenBank/DDBJ whole genome shotgun (WGS) entry which is preliminary data.</text>
</comment>
<protein>
    <recommendedName>
        <fullName evidence="6">Glycosyl hydrolase family 30 TIM-barrel domain-containing protein</fullName>
    </recommendedName>
</protein>
<dbReference type="Pfam" id="PF02055">
    <property type="entry name" value="Glyco_hydro_30"/>
    <property type="match status" value="1"/>
</dbReference>
<name>A0A4S5EPM7_9ACTN</name>
<feature type="domain" description="Glycosyl hydrolase family 30 TIM-barrel" evidence="6">
    <location>
        <begin position="186"/>
        <end position="442"/>
    </location>
</feature>
<dbReference type="EMBL" id="SSXH01000277">
    <property type="protein sequence ID" value="THJ74274.1"/>
    <property type="molecule type" value="Genomic_DNA"/>
</dbReference>
<evidence type="ECO:0000256" key="1">
    <source>
        <dbReference type="ARBA" id="ARBA00005382"/>
    </source>
</evidence>
<organism evidence="7 8">
    <name type="scientific">Candidatus Frankia alpina</name>
    <dbReference type="NCBI Taxonomy" id="2699483"/>
    <lineage>
        <taxon>Bacteria</taxon>
        <taxon>Bacillati</taxon>
        <taxon>Actinomycetota</taxon>
        <taxon>Actinomycetes</taxon>
        <taxon>Frankiales</taxon>
        <taxon>Frankiaceae</taxon>
        <taxon>Frankia</taxon>
    </lineage>
</organism>
<keyword evidence="2" id="KW-0732">Signal</keyword>
<dbReference type="InterPro" id="IPR033453">
    <property type="entry name" value="Glyco_hydro_30_TIM-barrel"/>
</dbReference>
<dbReference type="SUPFAM" id="SSF51445">
    <property type="entry name" value="(Trans)glycosidases"/>
    <property type="match status" value="1"/>
</dbReference>
<evidence type="ECO:0000256" key="4">
    <source>
        <dbReference type="RuleBase" id="RU361188"/>
    </source>
</evidence>
<keyword evidence="4" id="KW-0326">Glycosidase</keyword>
<evidence type="ECO:0000259" key="6">
    <source>
        <dbReference type="Pfam" id="PF02055"/>
    </source>
</evidence>
<dbReference type="PRINTS" id="PR00843">
    <property type="entry name" value="GLHYDRLASE30"/>
</dbReference>
<dbReference type="PANTHER" id="PTHR11069:SF23">
    <property type="entry name" value="LYSOSOMAL ACID GLUCOSYLCERAMIDASE"/>
    <property type="match status" value="1"/>
</dbReference>
<comment type="similarity">
    <text evidence="1 4">Belongs to the glycosyl hydrolase 30 family.</text>
</comment>
<reference evidence="7 8" key="1">
    <citation type="submission" date="2019-04" db="EMBL/GenBank/DDBJ databases">
        <title>Draft genome sequences for three unisolated Alnus-infective Frankia Sp+ strains, AgTrS, AiOr and AvVan, the first sequenced Frankia strains able to sporulate in-planta.</title>
        <authorList>
            <person name="Bethencourt L."/>
            <person name="Vautrin F."/>
            <person name="Taib N."/>
            <person name="Dubost A."/>
            <person name="Castro-Garcia L."/>
            <person name="Imbaud O."/>
            <person name="Abrouk D."/>
            <person name="Fournier P."/>
            <person name="Briolay J."/>
            <person name="Nguyen A."/>
            <person name="Normand P."/>
            <person name="Fernandez M.P."/>
            <person name="Brochier-Armanet C."/>
            <person name="Herrera-Belaroussi A."/>
        </authorList>
    </citation>
    <scope>NUCLEOTIDE SEQUENCE [LARGE SCALE GENOMIC DNA]</scope>
    <source>
        <strain evidence="7 8">AvVan</strain>
    </source>
</reference>
<dbReference type="Gene3D" id="3.20.20.80">
    <property type="entry name" value="Glycosidases"/>
    <property type="match status" value="1"/>
</dbReference>
<feature type="compositionally biased region" description="Low complexity" evidence="5">
    <location>
        <begin position="70"/>
        <end position="107"/>
    </location>
</feature>